<feature type="region of interest" description="Disordered" evidence="5">
    <location>
        <begin position="497"/>
        <end position="549"/>
    </location>
</feature>
<evidence type="ECO:0000256" key="1">
    <source>
        <dbReference type="ARBA" id="ARBA00022723"/>
    </source>
</evidence>
<dbReference type="Proteomes" id="UP001583280">
    <property type="component" value="Unassembled WGS sequence"/>
</dbReference>
<dbReference type="InterPro" id="IPR013083">
    <property type="entry name" value="Znf_RING/FYVE/PHD"/>
</dbReference>
<dbReference type="Pfam" id="PF00097">
    <property type="entry name" value="zf-C3HC4"/>
    <property type="match status" value="1"/>
</dbReference>
<feature type="region of interest" description="Disordered" evidence="5">
    <location>
        <begin position="561"/>
        <end position="586"/>
    </location>
</feature>
<dbReference type="SUPFAM" id="SSF57850">
    <property type="entry name" value="RING/U-box"/>
    <property type="match status" value="1"/>
</dbReference>
<feature type="compositionally biased region" description="Basic and acidic residues" evidence="5">
    <location>
        <begin position="167"/>
        <end position="197"/>
    </location>
</feature>
<evidence type="ECO:0000256" key="3">
    <source>
        <dbReference type="ARBA" id="ARBA00022833"/>
    </source>
</evidence>
<feature type="compositionally biased region" description="Basic and acidic residues" evidence="5">
    <location>
        <begin position="405"/>
        <end position="416"/>
    </location>
</feature>
<keyword evidence="2 4" id="KW-0863">Zinc-finger</keyword>
<dbReference type="PANTHER" id="PTHR16079:SF4">
    <property type="entry name" value="E3 UBIQUITIN-PROTEIN LIGASE CHFR"/>
    <property type="match status" value="1"/>
</dbReference>
<dbReference type="InterPro" id="IPR052256">
    <property type="entry name" value="E3_ubiquitin-ligase_CHFR"/>
</dbReference>
<dbReference type="InterPro" id="IPR018957">
    <property type="entry name" value="Znf_C3HC4_RING-type"/>
</dbReference>
<evidence type="ECO:0000256" key="2">
    <source>
        <dbReference type="ARBA" id="ARBA00022771"/>
    </source>
</evidence>
<feature type="region of interest" description="Disordered" evidence="5">
    <location>
        <begin position="299"/>
        <end position="469"/>
    </location>
</feature>
<feature type="region of interest" description="Disordered" evidence="5">
    <location>
        <begin position="89"/>
        <end position="287"/>
    </location>
</feature>
<dbReference type="SMART" id="SM00184">
    <property type="entry name" value="RING"/>
    <property type="match status" value="1"/>
</dbReference>
<reference evidence="7 8" key="1">
    <citation type="journal article" date="2024" name="IMA Fungus">
        <title>IMA Genome - F19 : A genome assembly and annotation guide to empower mycologists, including annotated draft genome sequences of Ceratocystis pirilliformis, Diaporthe australafricana, Fusarium ophioides, Paecilomyces lecythidis, and Sporothrix stenoceras.</title>
        <authorList>
            <person name="Aylward J."/>
            <person name="Wilson A.M."/>
            <person name="Visagie C.M."/>
            <person name="Spraker J."/>
            <person name="Barnes I."/>
            <person name="Buitendag C."/>
            <person name="Ceriani C."/>
            <person name="Del Mar Angel L."/>
            <person name="du Plessis D."/>
            <person name="Fuchs T."/>
            <person name="Gasser K."/>
            <person name="Kramer D."/>
            <person name="Li W."/>
            <person name="Munsamy K."/>
            <person name="Piso A."/>
            <person name="Price J.L."/>
            <person name="Sonnekus B."/>
            <person name="Thomas C."/>
            <person name="van der Nest A."/>
            <person name="van Dijk A."/>
            <person name="van Heerden A."/>
            <person name="van Vuuren N."/>
            <person name="Yilmaz N."/>
            <person name="Duong T.A."/>
            <person name="van der Merwe N.A."/>
            <person name="Wingfield M.J."/>
            <person name="Wingfield B.D."/>
        </authorList>
    </citation>
    <scope>NUCLEOTIDE SEQUENCE [LARGE SCALE GENOMIC DNA]</scope>
    <source>
        <strain evidence="7 8">CMW 12675</strain>
    </source>
</reference>
<keyword evidence="8" id="KW-1185">Reference proteome</keyword>
<protein>
    <recommendedName>
        <fullName evidence="6">RING-type domain-containing protein</fullName>
    </recommendedName>
</protein>
<feature type="compositionally biased region" description="Polar residues" evidence="5">
    <location>
        <begin position="497"/>
        <end position="524"/>
    </location>
</feature>
<comment type="caution">
    <text evidence="7">The sequence shown here is derived from an EMBL/GenBank/DDBJ whole genome shotgun (WGS) entry which is preliminary data.</text>
</comment>
<evidence type="ECO:0000259" key="6">
    <source>
        <dbReference type="PROSITE" id="PS50089"/>
    </source>
</evidence>
<dbReference type="PANTHER" id="PTHR16079">
    <property type="entry name" value="UBIQUITIN LIGASE PROTEIN CHFR"/>
    <property type="match status" value="1"/>
</dbReference>
<feature type="compositionally biased region" description="Basic residues" evidence="5">
    <location>
        <begin position="378"/>
        <end position="388"/>
    </location>
</feature>
<dbReference type="InterPro" id="IPR001841">
    <property type="entry name" value="Znf_RING"/>
</dbReference>
<feature type="compositionally biased region" description="Low complexity" evidence="5">
    <location>
        <begin position="389"/>
        <end position="403"/>
    </location>
</feature>
<feature type="compositionally biased region" description="Polar residues" evidence="5">
    <location>
        <begin position="534"/>
        <end position="549"/>
    </location>
</feature>
<gene>
    <name evidence="7" type="ORF">Cpir12675_005625</name>
</gene>
<dbReference type="EMBL" id="JAWDJO010000202">
    <property type="protein sequence ID" value="KAL1889857.1"/>
    <property type="molecule type" value="Genomic_DNA"/>
</dbReference>
<dbReference type="SUPFAM" id="SSF50044">
    <property type="entry name" value="SH3-domain"/>
    <property type="match status" value="1"/>
</dbReference>
<feature type="compositionally biased region" description="Polar residues" evidence="5">
    <location>
        <begin position="561"/>
        <end position="572"/>
    </location>
</feature>
<dbReference type="PROSITE" id="PS00518">
    <property type="entry name" value="ZF_RING_1"/>
    <property type="match status" value="1"/>
</dbReference>
<feature type="region of interest" description="Disordered" evidence="5">
    <location>
        <begin position="599"/>
        <end position="622"/>
    </location>
</feature>
<name>A0ABR3YPI3_9PEZI</name>
<dbReference type="InterPro" id="IPR036028">
    <property type="entry name" value="SH3-like_dom_sf"/>
</dbReference>
<dbReference type="PROSITE" id="PS50089">
    <property type="entry name" value="ZF_RING_2"/>
    <property type="match status" value="1"/>
</dbReference>
<evidence type="ECO:0000313" key="7">
    <source>
        <dbReference type="EMBL" id="KAL1889857.1"/>
    </source>
</evidence>
<accession>A0ABR3YPI3</accession>
<dbReference type="InterPro" id="IPR017907">
    <property type="entry name" value="Znf_RING_CS"/>
</dbReference>
<feature type="domain" description="RING-type" evidence="6">
    <location>
        <begin position="9"/>
        <end position="66"/>
    </location>
</feature>
<evidence type="ECO:0000313" key="8">
    <source>
        <dbReference type="Proteomes" id="UP001583280"/>
    </source>
</evidence>
<evidence type="ECO:0000256" key="4">
    <source>
        <dbReference type="PROSITE-ProRule" id="PRU00175"/>
    </source>
</evidence>
<feature type="compositionally biased region" description="Basic and acidic residues" evidence="5">
    <location>
        <begin position="307"/>
        <end position="316"/>
    </location>
</feature>
<keyword evidence="3" id="KW-0862">Zinc</keyword>
<proteinExistence type="predicted"/>
<dbReference type="Gene3D" id="3.30.40.10">
    <property type="entry name" value="Zinc/RING finger domain, C3HC4 (zinc finger)"/>
    <property type="match status" value="1"/>
</dbReference>
<sequence>MDLEKELTCSICTELLFQPLTLLDCLHTFCGACLKEWFAFQASAAERSPLPLPPAGTPLFTCPACRAAVRDTKHNATVATLLDMFTTAHPERDRGAAEKDELREKYQPGEKVLPDVDLRGRSEQERADAEEDRRLMEQVRQMSLNEIGVTRPSNVPTPGRPQHRRRRTDEGNSDTERQTHRRPVSHDGRDRPRRDGSAARANLRNNGDHLQPVDFRGSSSSSDGGHRRRSVDQRRGEETNASQGAINRDEGEASSTTSRQVEHQSSLRSLIGTTGMSEGDIAREVEELARQIQQEGLLDGLDLDNLDPSHHDELSRRIAQAYQRRQREKERDRERERGREREREREREHQRWSEARRIRADDQSDVSRPPRSSSAQRYHSRDHSRARRGTTTTTVSAAPTSSSQHESHRNSEDRSRPPPAPSAGHYLEIDTDRRRRRAASTGHSIASAVRSATDSISGTASANSQAARSQVDLAVRAPINDNRAARSQTDLSLHTVTTNSCAARSQNDPSLRTTNPQTVTTEAITMSPRDRSDTQLFSSPPQTSDTGRSFANRLPQVTVASAPQTPAVSSSGIAPAPANPPSSRWNASQMAVELPAELPVNSNQPVPRNTLASSQGAGHHRSVSQPANITTAFTTILAPEPSISCSRCEKPHIEYELHYNCGKCSSGTWNICLLCYRKGRGCLHWLGFGYTAWRKWDRLRQAGDADLEKPHMLTVGRYRRPQNNGQNYGADSIEERFESGCFCARCYQRTNECYWRCEICNDGDWGYCNSCVGLGRRCNHPLLPLTYQPTSNSGEMSANLPRWAGLLTSPTAANIGSFRPLSFKPRCNICVKPILPTHRRLHCFQCVGETAIDLEGSYEGDYDLCMSCYAFLASSGNISQQNGSAGWRRCPKGHRMVIETYLEGNGGERRVTIEDVVGGSLMKLEDYSEERYLRWTSKENGRLVSRKVSRNVACDVPTSELENDVFSVPREQDLGSKYVAGWPWFGQHKQADDELYFPRGASLKEVEIAGESWLFGAFMDRSGLFPAGYAKMIRKA</sequence>
<organism evidence="7 8">
    <name type="scientific">Ceratocystis pirilliformis</name>
    <dbReference type="NCBI Taxonomy" id="259994"/>
    <lineage>
        <taxon>Eukaryota</taxon>
        <taxon>Fungi</taxon>
        <taxon>Dikarya</taxon>
        <taxon>Ascomycota</taxon>
        <taxon>Pezizomycotina</taxon>
        <taxon>Sordariomycetes</taxon>
        <taxon>Hypocreomycetidae</taxon>
        <taxon>Microascales</taxon>
        <taxon>Ceratocystidaceae</taxon>
        <taxon>Ceratocystis</taxon>
    </lineage>
</organism>
<evidence type="ECO:0000256" key="5">
    <source>
        <dbReference type="SAM" id="MobiDB-lite"/>
    </source>
</evidence>
<feature type="compositionally biased region" description="Polar residues" evidence="5">
    <location>
        <begin position="253"/>
        <end position="276"/>
    </location>
</feature>
<feature type="compositionally biased region" description="Polar residues" evidence="5">
    <location>
        <begin position="450"/>
        <end position="468"/>
    </location>
</feature>
<feature type="compositionally biased region" description="Polar residues" evidence="5">
    <location>
        <begin position="600"/>
        <end position="616"/>
    </location>
</feature>
<feature type="compositionally biased region" description="Basic and acidic residues" evidence="5">
    <location>
        <begin position="89"/>
        <end position="137"/>
    </location>
</feature>
<keyword evidence="1" id="KW-0479">Metal-binding</keyword>
<feature type="compositionally biased region" description="Basic and acidic residues" evidence="5">
    <location>
        <begin position="325"/>
        <end position="362"/>
    </location>
</feature>